<dbReference type="Proteomes" id="UP000285961">
    <property type="component" value="Unassembled WGS sequence"/>
</dbReference>
<dbReference type="EMBL" id="QZKI01000091">
    <property type="protein sequence ID" value="RJP68480.1"/>
    <property type="molecule type" value="Genomic_DNA"/>
</dbReference>
<dbReference type="Gene3D" id="1.10.150.650">
    <property type="match status" value="1"/>
</dbReference>
<dbReference type="SMART" id="SM00481">
    <property type="entry name" value="POLIIIAc"/>
    <property type="match status" value="1"/>
</dbReference>
<dbReference type="SUPFAM" id="SSF89550">
    <property type="entry name" value="PHP domain-like"/>
    <property type="match status" value="1"/>
</dbReference>
<sequence length="275" mass="30884">MDRYADLHVHTIYSDGSFTPEEVILRAKELGFAAIGIADHDEVSGITEAIWIGHSHGIEIVPAVEISSGFNGKEIHLLGYLIDHNHRHLRERLKEFRYERFKRTQRMVDRLRKLGIDISIETVRKIGGRGSLGRLHLARALFDRGCVRTVQEAFERYIGKDKPAYVEKPRIDIREAFELISAAGGISVLAHPKLVRIDGSIPELVESGLRGIEAYCPKHARDDTDRYLAIAAKYNLMVTGGSDCHGIIKDSALLGTVKLPYHYLAALRERANQTP</sequence>
<accession>A0A419EVP4</accession>
<dbReference type="CDD" id="cd07438">
    <property type="entry name" value="PHP_HisPPase_AMP"/>
    <property type="match status" value="1"/>
</dbReference>
<dbReference type="GO" id="GO:0004534">
    <property type="term" value="F:5'-3' RNA exonuclease activity"/>
    <property type="evidence" value="ECO:0007669"/>
    <property type="project" value="TreeGrafter"/>
</dbReference>
<dbReference type="Pfam" id="PF02811">
    <property type="entry name" value="PHP"/>
    <property type="match status" value="1"/>
</dbReference>
<evidence type="ECO:0000259" key="1">
    <source>
        <dbReference type="SMART" id="SM00481"/>
    </source>
</evidence>
<reference evidence="2 3" key="1">
    <citation type="journal article" date="2017" name="ISME J.">
        <title>Energy and carbon metabolisms in a deep terrestrial subsurface fluid microbial community.</title>
        <authorList>
            <person name="Momper L."/>
            <person name="Jungbluth S.P."/>
            <person name="Lee M.D."/>
            <person name="Amend J.P."/>
        </authorList>
    </citation>
    <scope>NUCLEOTIDE SEQUENCE [LARGE SCALE GENOMIC DNA]</scope>
    <source>
        <strain evidence="2">SURF_17</strain>
    </source>
</reference>
<dbReference type="Gene3D" id="3.20.20.140">
    <property type="entry name" value="Metal-dependent hydrolases"/>
    <property type="match status" value="1"/>
</dbReference>
<comment type="caution">
    <text evidence="2">The sequence shown here is derived from an EMBL/GenBank/DDBJ whole genome shotgun (WGS) entry which is preliminary data.</text>
</comment>
<dbReference type="PANTHER" id="PTHR42924">
    <property type="entry name" value="EXONUCLEASE"/>
    <property type="match status" value="1"/>
</dbReference>
<name>A0A419EVP4_9BACT</name>
<protein>
    <submittedName>
        <fullName evidence="2">PHP domain-containing protein</fullName>
    </submittedName>
</protein>
<dbReference type="InterPro" id="IPR052018">
    <property type="entry name" value="PHP_domain"/>
</dbReference>
<feature type="domain" description="Polymerase/histidinol phosphatase N-terminal" evidence="1">
    <location>
        <begin position="5"/>
        <end position="70"/>
    </location>
</feature>
<dbReference type="InterPro" id="IPR016195">
    <property type="entry name" value="Pol/histidinol_Pase-like"/>
</dbReference>
<proteinExistence type="predicted"/>
<dbReference type="InterPro" id="IPR003141">
    <property type="entry name" value="Pol/His_phosphatase_N"/>
</dbReference>
<dbReference type="InterPro" id="IPR004013">
    <property type="entry name" value="PHP_dom"/>
</dbReference>
<dbReference type="PANTHER" id="PTHR42924:SF3">
    <property type="entry name" value="POLYMERASE_HISTIDINOL PHOSPHATASE N-TERMINAL DOMAIN-CONTAINING PROTEIN"/>
    <property type="match status" value="1"/>
</dbReference>
<organism evidence="2 3">
    <name type="scientific">Candidatus Abyssobacteria bacterium SURF_17</name>
    <dbReference type="NCBI Taxonomy" id="2093361"/>
    <lineage>
        <taxon>Bacteria</taxon>
        <taxon>Pseudomonadati</taxon>
        <taxon>Candidatus Hydrogenedentota</taxon>
        <taxon>Candidatus Abyssobacteria</taxon>
    </lineage>
</organism>
<evidence type="ECO:0000313" key="2">
    <source>
        <dbReference type="EMBL" id="RJP68480.1"/>
    </source>
</evidence>
<evidence type="ECO:0000313" key="3">
    <source>
        <dbReference type="Proteomes" id="UP000285961"/>
    </source>
</evidence>
<dbReference type="AlphaFoldDB" id="A0A419EVP4"/>
<gene>
    <name evidence="2" type="ORF">C4532_12600</name>
</gene>
<dbReference type="GO" id="GO:0035312">
    <property type="term" value="F:5'-3' DNA exonuclease activity"/>
    <property type="evidence" value="ECO:0007669"/>
    <property type="project" value="TreeGrafter"/>
</dbReference>